<proteinExistence type="predicted"/>
<dbReference type="EMBL" id="WTPW01002396">
    <property type="protein sequence ID" value="KAF0383480.1"/>
    <property type="molecule type" value="Genomic_DNA"/>
</dbReference>
<evidence type="ECO:0000256" key="2">
    <source>
        <dbReference type="ARBA" id="ARBA00022692"/>
    </source>
</evidence>
<dbReference type="Gene3D" id="1.20.140.150">
    <property type="match status" value="1"/>
</dbReference>
<comment type="subcellular location">
    <subcellularLocation>
        <location evidence="1">Membrane</location>
        <topology evidence="1">Multi-pass membrane protein</topology>
    </subcellularLocation>
</comment>
<accession>A0A8H4A025</accession>
<feature type="transmembrane region" description="Helical" evidence="5">
    <location>
        <begin position="118"/>
        <end position="138"/>
    </location>
</feature>
<evidence type="ECO:0000313" key="7">
    <source>
        <dbReference type="Proteomes" id="UP000439903"/>
    </source>
</evidence>
<protein>
    <submittedName>
        <fullName evidence="6">Uncharacterized protein</fullName>
    </submittedName>
</protein>
<feature type="transmembrane region" description="Helical" evidence="5">
    <location>
        <begin position="82"/>
        <end position="106"/>
    </location>
</feature>
<keyword evidence="4 5" id="KW-0472">Membrane</keyword>
<gene>
    <name evidence="6" type="ORF">F8M41_011721</name>
</gene>
<evidence type="ECO:0000256" key="4">
    <source>
        <dbReference type="ARBA" id="ARBA00023136"/>
    </source>
</evidence>
<dbReference type="PANTHER" id="PTHR10671">
    <property type="entry name" value="EPITHELIAL MEMBRANE PROTEIN-RELATED"/>
    <property type="match status" value="1"/>
</dbReference>
<keyword evidence="2 5" id="KW-0812">Transmembrane</keyword>
<comment type="caution">
    <text evidence="6">The sequence shown here is derived from an EMBL/GenBank/DDBJ whole genome shotgun (WGS) entry which is preliminary data.</text>
</comment>
<dbReference type="InterPro" id="IPR050579">
    <property type="entry name" value="PMP-22/EMP/MP20-like"/>
</dbReference>
<dbReference type="AlphaFoldDB" id="A0A8H4A025"/>
<feature type="transmembrane region" description="Helical" evidence="5">
    <location>
        <begin position="158"/>
        <end position="180"/>
    </location>
</feature>
<name>A0A8H4A025_GIGMA</name>
<dbReference type="OrthoDB" id="61370at2759"/>
<keyword evidence="7" id="KW-1185">Reference proteome</keyword>
<evidence type="ECO:0000256" key="5">
    <source>
        <dbReference type="SAM" id="Phobius"/>
    </source>
</evidence>
<reference evidence="6 7" key="1">
    <citation type="journal article" date="2019" name="Environ. Microbiol.">
        <title>At the nexus of three kingdoms: the genome of the mycorrhizal fungus Gigaspora margarita provides insights into plant, endobacterial and fungal interactions.</title>
        <authorList>
            <person name="Venice F."/>
            <person name="Ghignone S."/>
            <person name="Salvioli di Fossalunga A."/>
            <person name="Amselem J."/>
            <person name="Novero M."/>
            <person name="Xianan X."/>
            <person name="Sedzielewska Toro K."/>
            <person name="Morin E."/>
            <person name="Lipzen A."/>
            <person name="Grigoriev I.V."/>
            <person name="Henrissat B."/>
            <person name="Martin F.M."/>
            <person name="Bonfante P."/>
        </authorList>
    </citation>
    <scope>NUCLEOTIDE SEQUENCE [LARGE SCALE GENOMIC DNA]</scope>
    <source>
        <strain evidence="6 7">BEG34</strain>
    </source>
</reference>
<evidence type="ECO:0000256" key="3">
    <source>
        <dbReference type="ARBA" id="ARBA00022989"/>
    </source>
</evidence>
<evidence type="ECO:0000313" key="6">
    <source>
        <dbReference type="EMBL" id="KAF0383480.1"/>
    </source>
</evidence>
<feature type="transmembrane region" description="Helical" evidence="5">
    <location>
        <begin position="7"/>
        <end position="31"/>
    </location>
</feature>
<dbReference type="PANTHER" id="PTHR10671:SF108">
    <property type="entry name" value="CLAUDIN FAMILY PROTEIN-RELATED"/>
    <property type="match status" value="1"/>
</dbReference>
<dbReference type="GO" id="GO:0016020">
    <property type="term" value="C:membrane"/>
    <property type="evidence" value="ECO:0007669"/>
    <property type="project" value="UniProtKB-SubCell"/>
</dbReference>
<organism evidence="6 7">
    <name type="scientific">Gigaspora margarita</name>
    <dbReference type="NCBI Taxonomy" id="4874"/>
    <lineage>
        <taxon>Eukaryota</taxon>
        <taxon>Fungi</taxon>
        <taxon>Fungi incertae sedis</taxon>
        <taxon>Mucoromycota</taxon>
        <taxon>Glomeromycotina</taxon>
        <taxon>Glomeromycetes</taxon>
        <taxon>Diversisporales</taxon>
        <taxon>Gigasporaceae</taxon>
        <taxon>Gigaspora</taxon>
    </lineage>
</organism>
<sequence length="188" mass="21260">MPSLVSYALVSILFTISYFFSLLAMLLPNWLVFSTRPSRPFHTSVYYGLFKKCTRYNDTCRPFPSSDQNDCAERNFCEEWEAAAIGMILAAVVGGLAWLHLISVLLGGRAMRDRAWKILSVLFFVYALLQFLSIAFIAHLYSTADTFYYGTKYDVSFILANVSASFSVMLGITLFMNGLLSPPEYTRI</sequence>
<evidence type="ECO:0000256" key="1">
    <source>
        <dbReference type="ARBA" id="ARBA00004141"/>
    </source>
</evidence>
<dbReference type="Proteomes" id="UP000439903">
    <property type="component" value="Unassembled WGS sequence"/>
</dbReference>
<keyword evidence="3 5" id="KW-1133">Transmembrane helix</keyword>